<comment type="caution">
    <text evidence="2">The sequence shown here is derived from an EMBL/GenBank/DDBJ whole genome shotgun (WGS) entry which is preliminary data.</text>
</comment>
<feature type="non-terminal residue" evidence="2">
    <location>
        <position position="1"/>
    </location>
</feature>
<gene>
    <name evidence="2" type="ORF">EJB05_37714</name>
</gene>
<dbReference type="EMBL" id="RWGY01000031">
    <property type="protein sequence ID" value="TVU14258.1"/>
    <property type="molecule type" value="Genomic_DNA"/>
</dbReference>
<accession>A0A5J9TTX4</accession>
<evidence type="ECO:0000256" key="1">
    <source>
        <dbReference type="SAM" id="MobiDB-lite"/>
    </source>
</evidence>
<name>A0A5J9TTX4_9POAL</name>
<protein>
    <submittedName>
        <fullName evidence="2">Uncharacterized protein</fullName>
    </submittedName>
</protein>
<feature type="non-terminal residue" evidence="2">
    <location>
        <position position="129"/>
    </location>
</feature>
<keyword evidence="3" id="KW-1185">Reference proteome</keyword>
<organism evidence="2 3">
    <name type="scientific">Eragrostis curvula</name>
    <name type="common">weeping love grass</name>
    <dbReference type="NCBI Taxonomy" id="38414"/>
    <lineage>
        <taxon>Eukaryota</taxon>
        <taxon>Viridiplantae</taxon>
        <taxon>Streptophyta</taxon>
        <taxon>Embryophyta</taxon>
        <taxon>Tracheophyta</taxon>
        <taxon>Spermatophyta</taxon>
        <taxon>Magnoliopsida</taxon>
        <taxon>Liliopsida</taxon>
        <taxon>Poales</taxon>
        <taxon>Poaceae</taxon>
        <taxon>PACMAD clade</taxon>
        <taxon>Chloridoideae</taxon>
        <taxon>Eragrostideae</taxon>
        <taxon>Eragrostidinae</taxon>
        <taxon>Eragrostis</taxon>
    </lineage>
</organism>
<feature type="compositionally biased region" description="Polar residues" evidence="1">
    <location>
        <begin position="120"/>
        <end position="129"/>
    </location>
</feature>
<dbReference type="AlphaFoldDB" id="A0A5J9TTX4"/>
<feature type="region of interest" description="Disordered" evidence="1">
    <location>
        <begin position="110"/>
        <end position="129"/>
    </location>
</feature>
<evidence type="ECO:0000313" key="2">
    <source>
        <dbReference type="EMBL" id="TVU14258.1"/>
    </source>
</evidence>
<dbReference type="Proteomes" id="UP000324897">
    <property type="component" value="Unassembled WGS sequence"/>
</dbReference>
<sequence length="129" mass="14630">LQQHKVCIEFSDLSRRRTNIYVFSKIAGHLESIREDEEEHIVYASPGINNTTQCMELTTMQCSTPASIVNPSCHDDFICSDSPAESFVTDDDDNSNMSEEEDEEYFIFAGRGDDEDYDQVDSTKTTIPD</sequence>
<proteinExistence type="predicted"/>
<reference evidence="2 3" key="1">
    <citation type="journal article" date="2019" name="Sci. Rep.">
        <title>A high-quality genome of Eragrostis curvula grass provides insights into Poaceae evolution and supports new strategies to enhance forage quality.</title>
        <authorList>
            <person name="Carballo J."/>
            <person name="Santos B.A.C.M."/>
            <person name="Zappacosta D."/>
            <person name="Garbus I."/>
            <person name="Selva J.P."/>
            <person name="Gallo C.A."/>
            <person name="Diaz A."/>
            <person name="Albertini E."/>
            <person name="Caccamo M."/>
            <person name="Echenique V."/>
        </authorList>
    </citation>
    <scope>NUCLEOTIDE SEQUENCE [LARGE SCALE GENOMIC DNA]</scope>
    <source>
        <strain evidence="3">cv. Victoria</strain>
        <tissue evidence="2">Leaf</tissue>
    </source>
</reference>
<evidence type="ECO:0000313" key="3">
    <source>
        <dbReference type="Proteomes" id="UP000324897"/>
    </source>
</evidence>